<dbReference type="EMBL" id="AMGY01000001">
    <property type="protein sequence ID" value="EXJ92280.1"/>
    <property type="molecule type" value="Genomic_DNA"/>
</dbReference>
<accession>W9YRG9</accession>
<dbReference type="Proteomes" id="UP000019478">
    <property type="component" value="Unassembled WGS sequence"/>
</dbReference>
<evidence type="ECO:0000313" key="2">
    <source>
        <dbReference type="Proteomes" id="UP000019478"/>
    </source>
</evidence>
<proteinExistence type="predicted"/>
<dbReference type="AlphaFoldDB" id="W9YRG9"/>
<reference evidence="1 2" key="1">
    <citation type="submission" date="2013-03" db="EMBL/GenBank/DDBJ databases">
        <title>The Genome Sequence of Capronia epimyces CBS 606.96.</title>
        <authorList>
            <consortium name="The Broad Institute Genomics Platform"/>
            <person name="Cuomo C."/>
            <person name="de Hoog S."/>
            <person name="Gorbushina A."/>
            <person name="Walker B."/>
            <person name="Young S.K."/>
            <person name="Zeng Q."/>
            <person name="Gargeya S."/>
            <person name="Fitzgerald M."/>
            <person name="Haas B."/>
            <person name="Abouelleil A."/>
            <person name="Allen A.W."/>
            <person name="Alvarado L."/>
            <person name="Arachchi H.M."/>
            <person name="Berlin A.M."/>
            <person name="Chapman S.B."/>
            <person name="Gainer-Dewar J."/>
            <person name="Goldberg J."/>
            <person name="Griggs A."/>
            <person name="Gujja S."/>
            <person name="Hansen M."/>
            <person name="Howarth C."/>
            <person name="Imamovic A."/>
            <person name="Ireland A."/>
            <person name="Larimer J."/>
            <person name="McCowan C."/>
            <person name="Murphy C."/>
            <person name="Pearson M."/>
            <person name="Poon T.W."/>
            <person name="Priest M."/>
            <person name="Roberts A."/>
            <person name="Saif S."/>
            <person name="Shea T."/>
            <person name="Sisk P."/>
            <person name="Sykes S."/>
            <person name="Wortman J."/>
            <person name="Nusbaum C."/>
            <person name="Birren B."/>
        </authorList>
    </citation>
    <scope>NUCLEOTIDE SEQUENCE [LARGE SCALE GENOMIC DNA]</scope>
    <source>
        <strain evidence="1 2">CBS 606.96</strain>
    </source>
</reference>
<dbReference type="RefSeq" id="XP_007729170.1">
    <property type="nucleotide sequence ID" value="XM_007730980.1"/>
</dbReference>
<keyword evidence="2" id="KW-1185">Reference proteome</keyword>
<dbReference type="HOGENOM" id="CLU_1034386_0_0_1"/>
<comment type="caution">
    <text evidence="1">The sequence shown here is derived from an EMBL/GenBank/DDBJ whole genome shotgun (WGS) entry which is preliminary data.</text>
</comment>
<protein>
    <submittedName>
        <fullName evidence="1">Uncharacterized protein</fullName>
    </submittedName>
</protein>
<dbReference type="GeneID" id="19164970"/>
<organism evidence="1 2">
    <name type="scientific">Capronia epimyces CBS 606.96</name>
    <dbReference type="NCBI Taxonomy" id="1182542"/>
    <lineage>
        <taxon>Eukaryota</taxon>
        <taxon>Fungi</taxon>
        <taxon>Dikarya</taxon>
        <taxon>Ascomycota</taxon>
        <taxon>Pezizomycotina</taxon>
        <taxon>Eurotiomycetes</taxon>
        <taxon>Chaetothyriomycetidae</taxon>
        <taxon>Chaetothyriales</taxon>
        <taxon>Herpotrichiellaceae</taxon>
        <taxon>Capronia</taxon>
    </lineage>
</organism>
<evidence type="ECO:0000313" key="1">
    <source>
        <dbReference type="EMBL" id="EXJ92280.1"/>
    </source>
</evidence>
<sequence length="269" mass="30149">MAPNVWHNSIRRFGNPVTSEKESWWNQIDSDGGIAEAVKVTGQLTSPAWNRNLVRPFASKPEMTISELISPEGPPKSLRDCGHLVEVLWRDQKDPQDVSPIHCTAWWSNIHNVWRAGRGTDPKCRANKTRLKLVHTNAKKALVALEVHLQHVNQLKEEYLRSEADGDVPPPLSDSEDEAGFEAVWWVGDPNQLPPVVMYKGRCTSHRSEQETTTQHSGNVLSRRIIPNPQEYGNAIANPDAGQRNAISIPLRAISNELWDIGAIERSSL</sequence>
<name>W9YRG9_9EURO</name>
<gene>
    <name evidence="1" type="ORF">A1O3_00830</name>
</gene>